<dbReference type="InterPro" id="IPR005625">
    <property type="entry name" value="PepSY-ass_TM"/>
</dbReference>
<name>A0A1M4XLJ9_9FLAO</name>
<dbReference type="GO" id="GO:0050660">
    <property type="term" value="F:flavin adenine dinucleotide binding"/>
    <property type="evidence" value="ECO:0007669"/>
    <property type="project" value="TreeGrafter"/>
</dbReference>
<dbReference type="Gene3D" id="2.40.30.10">
    <property type="entry name" value="Translation factors"/>
    <property type="match status" value="1"/>
</dbReference>
<reference evidence="5 6" key="1">
    <citation type="submission" date="2016-11" db="EMBL/GenBank/DDBJ databases">
        <authorList>
            <person name="Jaros S."/>
            <person name="Januszkiewicz K."/>
            <person name="Wedrychowicz H."/>
        </authorList>
    </citation>
    <scope>NUCLEOTIDE SEQUENCE [LARGE SCALE GENOMIC DNA]</scope>
    <source>
        <strain evidence="5 6">DSM 25661</strain>
    </source>
</reference>
<keyword evidence="2" id="KW-1133">Transmembrane helix</keyword>
<dbReference type="Gene3D" id="3.40.50.80">
    <property type="entry name" value="Nucleotide-binding domain of ferredoxin-NADP reductase (FNR) module"/>
    <property type="match status" value="1"/>
</dbReference>
<dbReference type="InterPro" id="IPR008254">
    <property type="entry name" value="Flavodoxin/NO_synth"/>
</dbReference>
<dbReference type="InterPro" id="IPR017938">
    <property type="entry name" value="Riboflavin_synthase-like_b-brl"/>
</dbReference>
<dbReference type="EMBL" id="FQTW01000009">
    <property type="protein sequence ID" value="SHE94339.1"/>
    <property type="molecule type" value="Genomic_DNA"/>
</dbReference>
<dbReference type="PROSITE" id="PS50902">
    <property type="entry name" value="FLAVODOXIN_LIKE"/>
    <property type="match status" value="1"/>
</dbReference>
<dbReference type="InterPro" id="IPR001709">
    <property type="entry name" value="Flavoprot_Pyr_Nucl_cyt_Rdtase"/>
</dbReference>
<dbReference type="SUPFAM" id="SSF63380">
    <property type="entry name" value="Riboflavin synthase domain-like"/>
    <property type="match status" value="1"/>
</dbReference>
<dbReference type="PRINTS" id="PR00369">
    <property type="entry name" value="FLAVODOXIN"/>
</dbReference>
<dbReference type="Pfam" id="PF00258">
    <property type="entry name" value="Flavodoxin_1"/>
    <property type="match status" value="1"/>
</dbReference>
<dbReference type="RefSeq" id="WP_073193537.1">
    <property type="nucleotide sequence ID" value="NZ_FQTW01000009.1"/>
</dbReference>
<proteinExistence type="predicted"/>
<evidence type="ECO:0000259" key="4">
    <source>
        <dbReference type="PROSITE" id="PS51384"/>
    </source>
</evidence>
<feature type="transmembrane region" description="Helical" evidence="2">
    <location>
        <begin position="298"/>
        <end position="324"/>
    </location>
</feature>
<dbReference type="SUPFAM" id="SSF52343">
    <property type="entry name" value="Ferredoxin reductase-like, C-terminal NADP-linked domain"/>
    <property type="match status" value="1"/>
</dbReference>
<dbReference type="SUPFAM" id="SSF52218">
    <property type="entry name" value="Flavoproteins"/>
    <property type="match status" value="1"/>
</dbReference>
<evidence type="ECO:0000259" key="3">
    <source>
        <dbReference type="PROSITE" id="PS50902"/>
    </source>
</evidence>
<dbReference type="InterPro" id="IPR029039">
    <property type="entry name" value="Flavoprotein-like_sf"/>
</dbReference>
<keyword evidence="1" id="KW-0285">Flavoprotein</keyword>
<gene>
    <name evidence="5" type="ORF">SAMN05444278_10968</name>
</gene>
<evidence type="ECO:0000313" key="5">
    <source>
        <dbReference type="EMBL" id="SHE94339.1"/>
    </source>
</evidence>
<evidence type="ECO:0000256" key="2">
    <source>
        <dbReference type="SAM" id="Phobius"/>
    </source>
</evidence>
<evidence type="ECO:0000313" key="6">
    <source>
        <dbReference type="Proteomes" id="UP000184462"/>
    </source>
</evidence>
<feature type="transmembrane region" description="Helical" evidence="2">
    <location>
        <begin position="179"/>
        <end position="196"/>
    </location>
</feature>
<accession>A0A1M4XLJ9</accession>
<dbReference type="Pfam" id="PF00175">
    <property type="entry name" value="NAD_binding_1"/>
    <property type="match status" value="1"/>
</dbReference>
<feature type="domain" description="Flavodoxin-like" evidence="3">
    <location>
        <begin position="342"/>
        <end position="474"/>
    </location>
</feature>
<dbReference type="InterPro" id="IPR039261">
    <property type="entry name" value="FNR_nucleotide-bd"/>
</dbReference>
<dbReference type="PANTHER" id="PTHR19384">
    <property type="entry name" value="NITRIC OXIDE SYNTHASE-RELATED"/>
    <property type="match status" value="1"/>
</dbReference>
<keyword evidence="2" id="KW-0472">Membrane</keyword>
<dbReference type="GO" id="GO:0004783">
    <property type="term" value="F:sulfite reductase (NADPH) activity"/>
    <property type="evidence" value="ECO:0007669"/>
    <property type="project" value="TreeGrafter"/>
</dbReference>
<dbReference type="AlphaFoldDB" id="A0A1M4XLJ9"/>
<feature type="transmembrane region" description="Helical" evidence="2">
    <location>
        <begin position="130"/>
        <end position="151"/>
    </location>
</feature>
<sequence>MNFIWRTTHRILALAASVFIILAAITGSILAIEPVIERNKNISTSNDALDQNLGVFLAKIKDNYPEISRLERNKFDQVSVEQLGDDFNIETFYINPINFNRLSKLGERHPVFKFTEALHRSLFLKSTGRLIVGFTAICLVLLCISGSVLLYKRYGSWLLLKRESFQNTWDYWHSISSKYSLVILLIIAFSGSYLSIDRFLIKDKKPDVFAQLQQTPKVKQTEVSLAEFKFTRNINLNDLKYVQFPFSDSAEDYYLIKTNQSEVLLHQYTGQVISEVKASHLSTFKSINYQLHTGHSNWVWSILIGLVSLISVFIAISGLGIWILKKKRQDFKNKTAFSRTDILVLVGSQTGSTFQFAKELAKALQQHSKVHLCTLNAYKPEHKARLALILTATYGDGEPPENARHALEKLKATKTPMNYAVLGFGSKHYPKFCAFAETLNQELFKQEEFNQVLKLTKINQNNSIELKQWIKALSNVLHETIEINFSKKEDLFQLKSSTPLNQDSCFCLELTSPKHFKSGDWLSISAEDGRERLYSMAKIKGNCVLSIKKHEHGVCSTFLSELHKGQKIHASIKSNPEFHLPKDLPVLMICNGTGIAPFLGMISEAKPSQKISLISGFRTKESLEIYEDYLKDSRQKLDKHFTAFSREDVGPNYVQELVKQEYKFICQHLNNNGIIMICGSLNMEKSVKNELEAIAKKHLSHTSIDLTRRIRSDCY</sequence>
<dbReference type="PROSITE" id="PS51384">
    <property type="entry name" value="FAD_FR"/>
    <property type="match status" value="1"/>
</dbReference>
<dbReference type="InterPro" id="IPR001433">
    <property type="entry name" value="OxRdtase_FAD/NAD-bd"/>
</dbReference>
<dbReference type="Gene3D" id="3.40.50.360">
    <property type="match status" value="1"/>
</dbReference>
<dbReference type="InterPro" id="IPR001094">
    <property type="entry name" value="Flavdoxin-like"/>
</dbReference>
<keyword evidence="2" id="KW-0812">Transmembrane</keyword>
<dbReference type="Proteomes" id="UP000184462">
    <property type="component" value="Unassembled WGS sequence"/>
</dbReference>
<dbReference type="GO" id="GO:0005829">
    <property type="term" value="C:cytosol"/>
    <property type="evidence" value="ECO:0007669"/>
    <property type="project" value="TreeGrafter"/>
</dbReference>
<evidence type="ECO:0000256" key="1">
    <source>
        <dbReference type="ARBA" id="ARBA00022630"/>
    </source>
</evidence>
<dbReference type="PRINTS" id="PR00371">
    <property type="entry name" value="FPNCR"/>
</dbReference>
<feature type="domain" description="FAD-binding FR-type" evidence="4">
    <location>
        <begin position="487"/>
        <end position="581"/>
    </location>
</feature>
<dbReference type="GO" id="GO:0010181">
    <property type="term" value="F:FMN binding"/>
    <property type="evidence" value="ECO:0007669"/>
    <property type="project" value="InterPro"/>
</dbReference>
<dbReference type="OrthoDB" id="9789468at2"/>
<protein>
    <submittedName>
        <fullName evidence="5">Sulfite reductase (NADPH) flavoprotein alpha-component</fullName>
    </submittedName>
</protein>
<organism evidence="5 6">
    <name type="scientific">Psychroflexus salarius</name>
    <dbReference type="NCBI Taxonomy" id="1155689"/>
    <lineage>
        <taxon>Bacteria</taxon>
        <taxon>Pseudomonadati</taxon>
        <taxon>Bacteroidota</taxon>
        <taxon>Flavobacteriia</taxon>
        <taxon>Flavobacteriales</taxon>
        <taxon>Flavobacteriaceae</taxon>
        <taxon>Psychroflexus</taxon>
    </lineage>
</organism>
<dbReference type="Pfam" id="PF03929">
    <property type="entry name" value="PepSY_TM"/>
    <property type="match status" value="2"/>
</dbReference>
<keyword evidence="6" id="KW-1185">Reference proteome</keyword>
<dbReference type="STRING" id="1155689.SAMN05444278_10968"/>
<dbReference type="InterPro" id="IPR017927">
    <property type="entry name" value="FAD-bd_FR_type"/>
</dbReference>